<organism evidence="1 2">
    <name type="scientific">Candidatus Sungbacteria bacterium RIFCSPHIGHO2_02_FULL_51_29</name>
    <dbReference type="NCBI Taxonomy" id="1802273"/>
    <lineage>
        <taxon>Bacteria</taxon>
        <taxon>Candidatus Sungiibacteriota</taxon>
    </lineage>
</organism>
<dbReference type="EMBL" id="MHQL01000066">
    <property type="protein sequence ID" value="OHA01310.1"/>
    <property type="molecule type" value="Genomic_DNA"/>
</dbReference>
<reference evidence="1 2" key="1">
    <citation type="journal article" date="2016" name="Nat. Commun.">
        <title>Thousands of microbial genomes shed light on interconnected biogeochemical processes in an aquifer system.</title>
        <authorList>
            <person name="Anantharaman K."/>
            <person name="Brown C.T."/>
            <person name="Hug L.A."/>
            <person name="Sharon I."/>
            <person name="Castelle C.J."/>
            <person name="Probst A.J."/>
            <person name="Thomas B.C."/>
            <person name="Singh A."/>
            <person name="Wilkins M.J."/>
            <person name="Karaoz U."/>
            <person name="Brodie E.L."/>
            <person name="Williams K.H."/>
            <person name="Hubbard S.S."/>
            <person name="Banfield J.F."/>
        </authorList>
    </citation>
    <scope>NUCLEOTIDE SEQUENCE [LARGE SCALE GENOMIC DNA]</scope>
</reference>
<name>A0A1G2KPI1_9BACT</name>
<dbReference type="Proteomes" id="UP000177811">
    <property type="component" value="Unassembled WGS sequence"/>
</dbReference>
<accession>A0A1G2KPI1</accession>
<evidence type="ECO:0000313" key="1">
    <source>
        <dbReference type="EMBL" id="OHA01310.1"/>
    </source>
</evidence>
<gene>
    <name evidence="1" type="ORF">A3C16_02080</name>
</gene>
<evidence type="ECO:0000313" key="2">
    <source>
        <dbReference type="Proteomes" id="UP000177811"/>
    </source>
</evidence>
<sequence>MKYVAAFHLMGDNRWLFKRKPDVCVGVRYVSLGGNDAVRDYMTAWRLALAEAKSMMVNPFRTFHHVGRVEIYALGSAEDDIMNLVPAEQTTASR</sequence>
<proteinExistence type="predicted"/>
<protein>
    <submittedName>
        <fullName evidence="1">Uncharacterized protein</fullName>
    </submittedName>
</protein>
<comment type="caution">
    <text evidence="1">The sequence shown here is derived from an EMBL/GenBank/DDBJ whole genome shotgun (WGS) entry which is preliminary data.</text>
</comment>
<dbReference type="AlphaFoldDB" id="A0A1G2KPI1"/>